<evidence type="ECO:0000256" key="1">
    <source>
        <dbReference type="SAM" id="SignalP"/>
    </source>
</evidence>
<dbReference type="Proteomes" id="UP000284868">
    <property type="component" value="Unassembled WGS sequence"/>
</dbReference>
<reference evidence="3 4" key="1">
    <citation type="submission" date="2018-08" db="EMBL/GenBank/DDBJ databases">
        <title>A genome reference for cultivated species of the human gut microbiota.</title>
        <authorList>
            <person name="Zou Y."/>
            <person name="Xue W."/>
            <person name="Luo G."/>
        </authorList>
    </citation>
    <scope>NUCLEOTIDE SEQUENCE [LARGE SCALE GENOMIC DNA]</scope>
    <source>
        <strain evidence="3 4">AF35-6BH</strain>
    </source>
</reference>
<dbReference type="EMBL" id="JAGZMZ010000004">
    <property type="protein sequence ID" value="MBS4883552.1"/>
    <property type="molecule type" value="Genomic_DNA"/>
</dbReference>
<protein>
    <submittedName>
        <fullName evidence="3">Multidrug transporter</fullName>
    </submittedName>
</protein>
<sequence length="126" mass="14635">MKKTMLLMIVWAMLLQGMVSLKADSNLEYVLSFDSHTKDTYIVKKEIQDIYNELVYGIQKESHTALVLQNKAYFAYKEDIKVAWRKGKLHIKEGDGKGGKVYGEFREESMCMAEVKPRSLFLELFD</sequence>
<feature type="chain" id="PRO_5041812793" evidence="1">
    <location>
        <begin position="24"/>
        <end position="126"/>
    </location>
</feature>
<comment type="caution">
    <text evidence="3">The sequence shown here is derived from an EMBL/GenBank/DDBJ whole genome shotgun (WGS) entry which is preliminary data.</text>
</comment>
<evidence type="ECO:0000313" key="2">
    <source>
        <dbReference type="EMBL" id="MBS4883552.1"/>
    </source>
</evidence>
<dbReference type="GeneID" id="92793205"/>
<reference evidence="2" key="2">
    <citation type="submission" date="2021-02" db="EMBL/GenBank/DDBJ databases">
        <title>Infant gut strain persistence is associated with maternal origin, phylogeny, and functional potential including surface adhesion and iron acquisition.</title>
        <authorList>
            <person name="Lou Y.C."/>
        </authorList>
    </citation>
    <scope>NUCLEOTIDE SEQUENCE</scope>
    <source>
        <strain evidence="2">L3_108_103G1_dasL3_108_103G1_concoct_2</strain>
    </source>
</reference>
<dbReference type="Proteomes" id="UP000753219">
    <property type="component" value="Unassembled WGS sequence"/>
</dbReference>
<organism evidence="3 4">
    <name type="scientific">Amedibacillus dolichus</name>
    <dbReference type="NCBI Taxonomy" id="31971"/>
    <lineage>
        <taxon>Bacteria</taxon>
        <taxon>Bacillati</taxon>
        <taxon>Bacillota</taxon>
        <taxon>Erysipelotrichia</taxon>
        <taxon>Erysipelotrichales</taxon>
        <taxon>Erysipelotrichaceae</taxon>
        <taxon>Amedibacillus</taxon>
    </lineage>
</organism>
<name>A0A415P6L2_9FIRM</name>
<dbReference type="AlphaFoldDB" id="A0A415P6L2"/>
<feature type="signal peptide" evidence="1">
    <location>
        <begin position="1"/>
        <end position="23"/>
    </location>
</feature>
<gene>
    <name evidence="3" type="ORF">DWZ83_08320</name>
    <name evidence="2" type="ORF">KHZ85_02180</name>
</gene>
<evidence type="ECO:0000313" key="3">
    <source>
        <dbReference type="EMBL" id="RHM08339.1"/>
    </source>
</evidence>
<dbReference type="EMBL" id="QRPK01000051">
    <property type="protein sequence ID" value="RHM08339.1"/>
    <property type="molecule type" value="Genomic_DNA"/>
</dbReference>
<keyword evidence="4" id="KW-1185">Reference proteome</keyword>
<proteinExistence type="predicted"/>
<dbReference type="OrthoDB" id="10011001at2"/>
<accession>A0A415P6L2</accession>
<evidence type="ECO:0000313" key="4">
    <source>
        <dbReference type="Proteomes" id="UP000284868"/>
    </source>
</evidence>
<dbReference type="RefSeq" id="WP_004798961.1">
    <property type="nucleotide sequence ID" value="NZ_CABKNA010000005.1"/>
</dbReference>
<keyword evidence="1" id="KW-0732">Signal</keyword>